<evidence type="ECO:0000256" key="3">
    <source>
        <dbReference type="ARBA" id="ARBA00011284"/>
    </source>
</evidence>
<comment type="caution">
    <text evidence="6">The sequence shown here is derived from an EMBL/GenBank/DDBJ whole genome shotgun (WGS) entry which is preliminary data.</text>
</comment>
<evidence type="ECO:0000313" key="6">
    <source>
        <dbReference type="EMBL" id="GAA4497874.1"/>
    </source>
</evidence>
<gene>
    <name evidence="6" type="ORF">GCM10023095_15170</name>
</gene>
<sequence length="108" mass="12780">MDWFTSLPGVDELESAEDFLDFFNVSYDPEQVRINRLHIMHQFNQKLRRSDALQCHCESDRHLLARTLLEESYRNFHHQEAKTHSTLQVYQRLAPSFVPFSALTEVSL</sequence>
<evidence type="ECO:0000256" key="1">
    <source>
        <dbReference type="ARBA" id="ARBA00002247"/>
    </source>
</evidence>
<keyword evidence="7" id="KW-1185">Reference proteome</keyword>
<name>A0ABP8Q8E6_9GAMM</name>
<comment type="subunit">
    <text evidence="3">Homotrimer; associates with NifD.</text>
</comment>
<dbReference type="Proteomes" id="UP001501321">
    <property type="component" value="Unassembled WGS sequence"/>
</dbReference>
<evidence type="ECO:0000256" key="5">
    <source>
        <dbReference type="ARBA" id="ARBA00023231"/>
    </source>
</evidence>
<proteinExistence type="inferred from homology"/>
<dbReference type="RefSeq" id="WP_345011659.1">
    <property type="nucleotide sequence ID" value="NZ_BAABFC010000010.1"/>
</dbReference>
<accession>A0ABP8Q8E6</accession>
<dbReference type="EMBL" id="BAABFC010000010">
    <property type="protein sequence ID" value="GAA4497874.1"/>
    <property type="molecule type" value="Genomic_DNA"/>
</dbReference>
<keyword evidence="5" id="KW-0535">Nitrogen fixation</keyword>
<comment type="function">
    <text evidence="1">May protect the nitrogenase Fe-Mo protein from oxidative damage.</text>
</comment>
<evidence type="ECO:0000256" key="2">
    <source>
        <dbReference type="ARBA" id="ARBA00008351"/>
    </source>
</evidence>
<reference evidence="7" key="1">
    <citation type="journal article" date="2019" name="Int. J. Syst. Evol. Microbiol.">
        <title>The Global Catalogue of Microorganisms (GCM) 10K type strain sequencing project: providing services to taxonomists for standard genome sequencing and annotation.</title>
        <authorList>
            <consortium name="The Broad Institute Genomics Platform"/>
            <consortium name="The Broad Institute Genome Sequencing Center for Infectious Disease"/>
            <person name="Wu L."/>
            <person name="Ma J."/>
        </authorList>
    </citation>
    <scope>NUCLEOTIDE SEQUENCE [LARGE SCALE GENOMIC DNA]</scope>
    <source>
        <strain evidence="7">JCM 32226</strain>
    </source>
</reference>
<organism evidence="6 7">
    <name type="scientific">Pseudaeromonas paramecii</name>
    <dbReference type="NCBI Taxonomy" id="2138166"/>
    <lineage>
        <taxon>Bacteria</taxon>
        <taxon>Pseudomonadati</taxon>
        <taxon>Pseudomonadota</taxon>
        <taxon>Gammaproteobacteria</taxon>
        <taxon>Aeromonadales</taxon>
        <taxon>Aeromonadaceae</taxon>
        <taxon>Pseudaeromonas</taxon>
    </lineage>
</organism>
<evidence type="ECO:0000256" key="4">
    <source>
        <dbReference type="ARBA" id="ARBA00016274"/>
    </source>
</evidence>
<dbReference type="Pfam" id="PF03206">
    <property type="entry name" value="NifW"/>
    <property type="match status" value="1"/>
</dbReference>
<dbReference type="InterPro" id="IPR004893">
    <property type="entry name" value="NifW"/>
</dbReference>
<comment type="similarity">
    <text evidence="2">Belongs to the NifW family.</text>
</comment>
<evidence type="ECO:0000313" key="7">
    <source>
        <dbReference type="Proteomes" id="UP001501321"/>
    </source>
</evidence>
<protein>
    <recommendedName>
        <fullName evidence="4">Nitrogenase-stabilizing/protective protein NifW</fullName>
    </recommendedName>
</protein>